<comment type="function">
    <text evidence="3">Together with the chaperonin GroEL, plays an essential role in assisting protein folding. The GroEL-GroES system forms a nano-cage that allows encapsulation of the non-native substrate proteins and provides a physical environment optimized to promote and accelerate protein folding. GroES binds to the apical surface of the GroEL ring, thereby capping the opening of the GroEL channel.</text>
</comment>
<evidence type="ECO:0000256" key="3">
    <source>
        <dbReference type="RuleBase" id="RU000535"/>
    </source>
</evidence>
<dbReference type="Pfam" id="PF00166">
    <property type="entry name" value="Cpn10"/>
    <property type="match status" value="1"/>
</dbReference>
<comment type="caution">
    <text evidence="4">The sequence shown here is derived from an EMBL/GenBank/DDBJ whole genome shotgun (WGS) entry which is preliminary data.</text>
</comment>
<organism evidence="4">
    <name type="scientific">Mariniphaga anaerophila</name>
    <dbReference type="NCBI Taxonomy" id="1484053"/>
    <lineage>
        <taxon>Bacteria</taxon>
        <taxon>Pseudomonadati</taxon>
        <taxon>Bacteroidota</taxon>
        <taxon>Bacteroidia</taxon>
        <taxon>Marinilabiliales</taxon>
        <taxon>Prolixibacteraceae</taxon>
        <taxon>Mariniphaga</taxon>
    </lineage>
</organism>
<dbReference type="GO" id="GO:0051087">
    <property type="term" value="F:protein-folding chaperone binding"/>
    <property type="evidence" value="ECO:0007669"/>
    <property type="project" value="TreeGrafter"/>
</dbReference>
<dbReference type="Gene3D" id="2.30.33.40">
    <property type="entry name" value="GroES chaperonin"/>
    <property type="match status" value="1"/>
</dbReference>
<name>A0A831M073_9BACT</name>
<dbReference type="Proteomes" id="UP000886047">
    <property type="component" value="Unassembled WGS sequence"/>
</dbReference>
<evidence type="ECO:0000256" key="1">
    <source>
        <dbReference type="ARBA" id="ARBA00006975"/>
    </source>
</evidence>
<proteinExistence type="inferred from homology"/>
<dbReference type="EMBL" id="DSDK01000857">
    <property type="protein sequence ID" value="HDR52961.1"/>
    <property type="molecule type" value="Genomic_DNA"/>
</dbReference>
<reference evidence="4" key="1">
    <citation type="journal article" date="2020" name="mSystems">
        <title>Genome- and Community-Level Interaction Insights into Carbon Utilization and Element Cycling Functions of Hydrothermarchaeota in Hydrothermal Sediment.</title>
        <authorList>
            <person name="Zhou Z."/>
            <person name="Liu Y."/>
            <person name="Xu W."/>
            <person name="Pan J."/>
            <person name="Luo Z.H."/>
            <person name="Li M."/>
        </authorList>
    </citation>
    <scope>NUCLEOTIDE SEQUENCE [LARGE SCALE GENOMIC DNA]</scope>
    <source>
        <strain evidence="4">SpSt-1217</strain>
    </source>
</reference>
<comment type="similarity">
    <text evidence="1 3">Belongs to the GroES chaperonin family.</text>
</comment>
<dbReference type="GO" id="GO:0051082">
    <property type="term" value="F:unfolded protein binding"/>
    <property type="evidence" value="ECO:0007669"/>
    <property type="project" value="TreeGrafter"/>
</dbReference>
<dbReference type="SUPFAM" id="SSF50129">
    <property type="entry name" value="GroES-like"/>
    <property type="match status" value="1"/>
</dbReference>
<dbReference type="InterPro" id="IPR037124">
    <property type="entry name" value="Chaperonin_GroES_sf"/>
</dbReference>
<dbReference type="CDD" id="cd00320">
    <property type="entry name" value="cpn10"/>
    <property type="match status" value="1"/>
</dbReference>
<sequence length="95" mass="10478">MKELQPINQNVLLELTEDTAERKTAAGIIIPDSAQEKQEVAKVVAVSNIENAEIAPGDQVLYKKFTGTEIDFEGKNYLLVPYADILSKVVETESI</sequence>
<evidence type="ECO:0000313" key="4">
    <source>
        <dbReference type="EMBL" id="HDR52961.1"/>
    </source>
</evidence>
<dbReference type="PANTHER" id="PTHR10772:SF63">
    <property type="entry name" value="20 KDA CHAPERONIN, CHLOROPLASTIC"/>
    <property type="match status" value="1"/>
</dbReference>
<keyword evidence="2 3" id="KW-0143">Chaperone</keyword>
<dbReference type="SMART" id="SM00883">
    <property type="entry name" value="Cpn10"/>
    <property type="match status" value="1"/>
</dbReference>
<dbReference type="InterPro" id="IPR011032">
    <property type="entry name" value="GroES-like_sf"/>
</dbReference>
<dbReference type="PANTHER" id="PTHR10772">
    <property type="entry name" value="10 KDA HEAT SHOCK PROTEIN"/>
    <property type="match status" value="1"/>
</dbReference>
<gene>
    <name evidence="4" type="ORF">ENN90_15295</name>
</gene>
<dbReference type="InterPro" id="IPR020818">
    <property type="entry name" value="Chaperonin_GroES"/>
</dbReference>
<evidence type="ECO:0000256" key="2">
    <source>
        <dbReference type="ARBA" id="ARBA00023186"/>
    </source>
</evidence>
<accession>A0A831M073</accession>
<comment type="subunit">
    <text evidence="3">Heptamer of 7 subunits arranged in a ring.</text>
</comment>
<dbReference type="GO" id="GO:0046872">
    <property type="term" value="F:metal ion binding"/>
    <property type="evidence" value="ECO:0007669"/>
    <property type="project" value="TreeGrafter"/>
</dbReference>
<dbReference type="GO" id="GO:0005524">
    <property type="term" value="F:ATP binding"/>
    <property type="evidence" value="ECO:0007669"/>
    <property type="project" value="InterPro"/>
</dbReference>
<dbReference type="PRINTS" id="PR00297">
    <property type="entry name" value="CHAPERONIN10"/>
</dbReference>
<dbReference type="GO" id="GO:0044183">
    <property type="term" value="F:protein folding chaperone"/>
    <property type="evidence" value="ECO:0007669"/>
    <property type="project" value="InterPro"/>
</dbReference>
<protein>
    <recommendedName>
        <fullName evidence="3">10 kDa chaperonin</fullName>
    </recommendedName>
</protein>
<dbReference type="AlphaFoldDB" id="A0A831M073"/>